<organism evidence="2 5">
    <name type="scientific">Plasmodium ovale wallikeri</name>
    <dbReference type="NCBI Taxonomy" id="864142"/>
    <lineage>
        <taxon>Eukaryota</taxon>
        <taxon>Sar</taxon>
        <taxon>Alveolata</taxon>
        <taxon>Apicomplexa</taxon>
        <taxon>Aconoidasida</taxon>
        <taxon>Haemosporida</taxon>
        <taxon>Plasmodiidae</taxon>
        <taxon>Plasmodium</taxon>
        <taxon>Plasmodium (Plasmodium)</taxon>
    </lineage>
</organism>
<keyword evidence="5" id="KW-1185">Reference proteome</keyword>
<dbReference type="AlphaFoldDB" id="A0A1A8YRW4"/>
<feature type="transmembrane region" description="Helical" evidence="1">
    <location>
        <begin position="20"/>
        <end position="41"/>
    </location>
</feature>
<name>A0A1A8YRW4_PLAOA</name>
<gene>
    <name evidence="2" type="ORF">POVWA1_021250</name>
    <name evidence="3" type="ORF">POVWA2_021220</name>
</gene>
<reference evidence="4 5" key="2">
    <citation type="submission" date="2016-05" db="EMBL/GenBank/DDBJ databases">
        <authorList>
            <person name="Naeem Raeece"/>
        </authorList>
    </citation>
    <scope>NUCLEOTIDE SEQUENCE [LARGE SCALE GENOMIC DNA]</scope>
</reference>
<dbReference type="Proteomes" id="UP000078550">
    <property type="component" value="Unassembled WGS sequence"/>
</dbReference>
<keyword evidence="1" id="KW-0812">Transmembrane</keyword>
<evidence type="ECO:0000313" key="2">
    <source>
        <dbReference type="EMBL" id="SBT34247.1"/>
    </source>
</evidence>
<dbReference type="EMBL" id="FLRD01000070">
    <property type="protein sequence ID" value="SBT34247.1"/>
    <property type="molecule type" value="Genomic_DNA"/>
</dbReference>
<reference evidence="2" key="1">
    <citation type="submission" date="2016-05" db="EMBL/GenBank/DDBJ databases">
        <authorList>
            <person name="Lavstsen T."/>
            <person name="Jespersen J.S."/>
        </authorList>
    </citation>
    <scope>NUCLEOTIDE SEQUENCE [LARGE SCALE GENOMIC DNA]</scope>
</reference>
<evidence type="ECO:0000256" key="1">
    <source>
        <dbReference type="SAM" id="Phobius"/>
    </source>
</evidence>
<dbReference type="Proteomes" id="UP000078555">
    <property type="component" value="Unassembled WGS sequence"/>
</dbReference>
<keyword evidence="1" id="KW-0472">Membrane</keyword>
<evidence type="ECO:0000313" key="3">
    <source>
        <dbReference type="EMBL" id="SBT34709.1"/>
    </source>
</evidence>
<sequence>MSIFTFHSKRSLLYTRERSLQLTVLLVAVITWSIVVCKIFIPSQFWQTSELGIFYNFPICQICSFATWQPGRSPFPLPFLLPFVRAHPRNKKKETVHKLKEHAKFSTASSTCVNIFSHNVGTTAESAGAKVVDSAVVGRAVVDSGVVDSKTAQAPSQLPNYPAETKF</sequence>
<protein>
    <submittedName>
        <fullName evidence="2">Uncharacterized protein</fullName>
    </submittedName>
</protein>
<proteinExistence type="predicted"/>
<keyword evidence="1" id="KW-1133">Transmembrane helix</keyword>
<evidence type="ECO:0000313" key="5">
    <source>
        <dbReference type="Proteomes" id="UP000078555"/>
    </source>
</evidence>
<dbReference type="EMBL" id="FLRE01000084">
    <property type="protein sequence ID" value="SBT34709.1"/>
    <property type="molecule type" value="Genomic_DNA"/>
</dbReference>
<evidence type="ECO:0000313" key="4">
    <source>
        <dbReference type="Proteomes" id="UP000078550"/>
    </source>
</evidence>
<accession>A0A1A8YRW4</accession>